<dbReference type="PANTHER" id="PTHR39189">
    <property type="entry name" value="UPF0173 METAL-DEPENDENT HYDROLASE YTKL"/>
    <property type="match status" value="1"/>
</dbReference>
<gene>
    <name evidence="1" type="ORF">METZ01_LOCUS96455</name>
</gene>
<dbReference type="Pfam" id="PF13483">
    <property type="entry name" value="Lactamase_B_3"/>
    <property type="match status" value="1"/>
</dbReference>
<dbReference type="EMBL" id="UINC01009737">
    <property type="protein sequence ID" value="SVA43601.1"/>
    <property type="molecule type" value="Genomic_DNA"/>
</dbReference>
<name>A0A381VU55_9ZZZZ</name>
<sequence>MITDPFGSVTSVNAQIVTVSNPNVKIDEEKLLAKDTQVVTGPGEYAMSKVNITGVMTPLTEGESREDRNTAYLIQMDGTSLCHLGHLKNPLSDQQVDQLTPTDVLFVPIGTEEIIGLSQLNQVIQAMNPSLIIPMSYSKPDRSGNPPGLNAFLQETGSKGEEPQQRVQVTPNNLPLEPRILTFIARPIN</sequence>
<dbReference type="SUPFAM" id="SSF56281">
    <property type="entry name" value="Metallo-hydrolase/oxidoreductase"/>
    <property type="match status" value="1"/>
</dbReference>
<dbReference type="Gene3D" id="3.60.15.10">
    <property type="entry name" value="Ribonuclease Z/Hydroxyacylglutathione hydrolase-like"/>
    <property type="match status" value="1"/>
</dbReference>
<dbReference type="AlphaFoldDB" id="A0A381VU55"/>
<accession>A0A381VU55</accession>
<reference evidence="1" key="1">
    <citation type="submission" date="2018-05" db="EMBL/GenBank/DDBJ databases">
        <authorList>
            <person name="Lanie J.A."/>
            <person name="Ng W.-L."/>
            <person name="Kazmierczak K.M."/>
            <person name="Andrzejewski T.M."/>
            <person name="Davidsen T.M."/>
            <person name="Wayne K.J."/>
            <person name="Tettelin H."/>
            <person name="Glass J.I."/>
            <person name="Rusch D."/>
            <person name="Podicherti R."/>
            <person name="Tsui H.-C.T."/>
            <person name="Winkler M.E."/>
        </authorList>
    </citation>
    <scope>NUCLEOTIDE SEQUENCE</scope>
</reference>
<evidence type="ECO:0000313" key="1">
    <source>
        <dbReference type="EMBL" id="SVA43601.1"/>
    </source>
</evidence>
<protein>
    <submittedName>
        <fullName evidence="1">Uncharacterized protein</fullName>
    </submittedName>
</protein>
<organism evidence="1">
    <name type="scientific">marine metagenome</name>
    <dbReference type="NCBI Taxonomy" id="408172"/>
    <lineage>
        <taxon>unclassified sequences</taxon>
        <taxon>metagenomes</taxon>
        <taxon>ecological metagenomes</taxon>
    </lineage>
</organism>
<proteinExistence type="predicted"/>
<dbReference type="PANTHER" id="PTHR39189:SF1">
    <property type="entry name" value="UPF0173 METAL-DEPENDENT HYDROLASE YTKL"/>
    <property type="match status" value="1"/>
</dbReference>
<dbReference type="InterPro" id="IPR036866">
    <property type="entry name" value="RibonucZ/Hydroxyglut_hydro"/>
</dbReference>